<evidence type="ECO:0000256" key="4">
    <source>
        <dbReference type="ARBA" id="ARBA00023235"/>
    </source>
</evidence>
<evidence type="ECO:0000313" key="8">
    <source>
        <dbReference type="EMBL" id="MBB6497411.1"/>
    </source>
</evidence>
<dbReference type="GO" id="GO:0016993">
    <property type="term" value="F:precorrin-8X methylmutase activity"/>
    <property type="evidence" value="ECO:0007669"/>
    <property type="project" value="UniProtKB-EC"/>
</dbReference>
<name>A0A2L1C9Y0_METMI</name>
<gene>
    <name evidence="6" type="primary">cobH</name>
    <name evidence="7" type="ORF">HNP94_001583</name>
    <name evidence="8" type="ORF">HNP96_001454</name>
    <name evidence="6" type="ORF">MMJJ_07280</name>
</gene>
<dbReference type="Proteomes" id="UP000239462">
    <property type="component" value="Chromosome"/>
</dbReference>
<sequence length="212" mass="22799">MFMGAVTKDGKDIADRSREIVKTKISEVLGKNVILYSDEEMGIIERVVHATADPEYSKLVNFDNKPIENGLKAITNESPIIADISMVKAGIRYEDVLCTISEKKVFEVAKKEQVTRAVASIRASKELIDGGIVVIGNAPTALLEVIRLNKEEGITPKLVIGAPVGFVKAAESKELLRTTKIPSISTMGPKGGTPVAVSAINGIIALSKNERI</sequence>
<evidence type="ECO:0000313" key="9">
    <source>
        <dbReference type="Proteomes" id="UP000239462"/>
    </source>
</evidence>
<dbReference type="GO" id="GO:0009236">
    <property type="term" value="P:cobalamin biosynthetic process"/>
    <property type="evidence" value="ECO:0007669"/>
    <property type="project" value="UniProtKB-UniPathway"/>
</dbReference>
<accession>A0A2L1C9Y0</accession>
<reference evidence="9" key="1">
    <citation type="journal article" date="2018" name="Genome Announc.">
        <title>Complete Genome Sequence of the Methanococcus maripaludis Type Strain JJ (DSM 2067), a Model for Selenoprotein Synthesis in Archaea.</title>
        <authorList>
            <person name="Poehlein A."/>
            <person name="Heym D."/>
            <person name="Quitzke V."/>
            <person name="Fersch J."/>
            <person name="Daniel R."/>
            <person name="Rother M."/>
        </authorList>
    </citation>
    <scope>NUCLEOTIDE SEQUENCE [LARGE SCALE GENOMIC DNA]</scope>
    <source>
        <strain evidence="9">DSM 2067</strain>
    </source>
</reference>
<evidence type="ECO:0000259" key="5">
    <source>
        <dbReference type="Pfam" id="PF02570"/>
    </source>
</evidence>
<reference evidence="8 11" key="3">
    <citation type="submission" date="2020-08" db="EMBL/GenBank/DDBJ databases">
        <title>Genomic Encyclopedia of Type Strains, Phase IV (KMG-V): Genome sequencing to study the core and pangenomes of soil and plant-associated prokaryotes.</title>
        <authorList>
            <person name="Whitman W."/>
        </authorList>
    </citation>
    <scope>NUCLEOTIDE SEQUENCE [LARGE SCALE GENOMIC DNA]</scope>
    <source>
        <strain evidence="7 10">C13</strain>
        <strain evidence="8 11">D1</strain>
    </source>
</reference>
<dbReference type="EMBL" id="JACDUO010000002">
    <property type="protein sequence ID" value="MBA2864561.1"/>
    <property type="molecule type" value="Genomic_DNA"/>
</dbReference>
<dbReference type="EMBL" id="JACHED010000003">
    <property type="protein sequence ID" value="MBB6497411.1"/>
    <property type="molecule type" value="Genomic_DNA"/>
</dbReference>
<evidence type="ECO:0000256" key="3">
    <source>
        <dbReference type="ARBA" id="ARBA00022573"/>
    </source>
</evidence>
<dbReference type="NCBIfam" id="NF004901">
    <property type="entry name" value="PRK06264.1"/>
    <property type="match status" value="1"/>
</dbReference>
<dbReference type="PANTHER" id="PTHR43588">
    <property type="entry name" value="COBALT-PRECORRIN-8 METHYLMUTASE"/>
    <property type="match status" value="1"/>
</dbReference>
<dbReference type="Proteomes" id="UP000567099">
    <property type="component" value="Unassembled WGS sequence"/>
</dbReference>
<evidence type="ECO:0000256" key="2">
    <source>
        <dbReference type="ARBA" id="ARBA00009774"/>
    </source>
</evidence>
<evidence type="ECO:0000256" key="1">
    <source>
        <dbReference type="ARBA" id="ARBA00004953"/>
    </source>
</evidence>
<evidence type="ECO:0000313" key="7">
    <source>
        <dbReference type="EMBL" id="MBA2864561.1"/>
    </source>
</evidence>
<dbReference type="PANTHER" id="PTHR43588:SF1">
    <property type="entry name" value="COBALT-PRECORRIN-8 METHYLMUTASE"/>
    <property type="match status" value="1"/>
</dbReference>
<dbReference type="Pfam" id="PF02570">
    <property type="entry name" value="CbiC"/>
    <property type="match status" value="1"/>
</dbReference>
<keyword evidence="4 6" id="KW-0413">Isomerase</keyword>
<dbReference type="AlphaFoldDB" id="A0A2L1C9Y0"/>
<dbReference type="SUPFAM" id="SSF63965">
    <property type="entry name" value="Precorrin-8X methylmutase CbiC/CobH"/>
    <property type="match status" value="1"/>
</dbReference>
<dbReference type="InterPro" id="IPR003722">
    <property type="entry name" value="Cbl_synth_CobH/CbiC"/>
</dbReference>
<evidence type="ECO:0000313" key="6">
    <source>
        <dbReference type="EMBL" id="AVB76139.1"/>
    </source>
</evidence>
<evidence type="ECO:0000313" key="10">
    <source>
        <dbReference type="Proteomes" id="UP000567099"/>
    </source>
</evidence>
<comment type="similarity">
    <text evidence="2">Belongs to the CobH/CbiC family.</text>
</comment>
<comment type="pathway">
    <text evidence="1">Cofactor biosynthesis; adenosylcobalamin biosynthesis.</text>
</comment>
<dbReference type="UniPathway" id="UPA00148"/>
<dbReference type="Gene3D" id="3.40.50.10230">
    <property type="entry name" value="Cobalamin biosynthesis CobH/CbiC, precorrin-8X methylmutase"/>
    <property type="match status" value="1"/>
</dbReference>
<dbReference type="EC" id="5.4.99.60" evidence="7"/>
<feature type="domain" description="Cobalamin biosynthesis precorrin-8X methylmutase CobH/CbiC" evidence="5">
    <location>
        <begin position="12"/>
        <end position="205"/>
    </location>
</feature>
<proteinExistence type="inferred from homology"/>
<protein>
    <submittedName>
        <fullName evidence="6">Precorrin-8X methylmutase</fullName>
    </submittedName>
    <submittedName>
        <fullName evidence="7">Precorrin-8X/cobalt-precorrin-8 methylmutase</fullName>
        <ecNumber evidence="7">5.4.99.60</ecNumber>
        <ecNumber evidence="6 7">5.4.99.61</ecNumber>
    </submittedName>
</protein>
<reference evidence="6" key="2">
    <citation type="submission" date="2018-02" db="EMBL/GenBank/DDBJ databases">
        <title>Complete genome sequence of the Methanococcus maripaludis type strain JJ (DSM 2067), a model for selenoprotein synthesis in Archaea.</title>
        <authorList>
            <person name="Poehlein A."/>
            <person name="Heym D."/>
            <person name="Quitzke V."/>
            <person name="Fersch J."/>
            <person name="Daniel R."/>
            <person name="Rother M."/>
        </authorList>
    </citation>
    <scope>NUCLEOTIDE SEQUENCE [LARGE SCALE GENOMIC DNA]</scope>
    <source>
        <strain evidence="6">DSM 2067</strain>
    </source>
</reference>
<dbReference type="Proteomes" id="UP000590564">
    <property type="component" value="Unassembled WGS sequence"/>
</dbReference>
<dbReference type="GO" id="GO:0043778">
    <property type="term" value="F:cobalt-precorrin-8 methylmutase activity"/>
    <property type="evidence" value="ECO:0007669"/>
    <property type="project" value="UniProtKB-EC"/>
</dbReference>
<evidence type="ECO:0000313" key="11">
    <source>
        <dbReference type="Proteomes" id="UP000590564"/>
    </source>
</evidence>
<dbReference type="EC" id="5.4.99.61" evidence="6 7"/>
<keyword evidence="3" id="KW-0169">Cobalamin biosynthesis</keyword>
<dbReference type="EMBL" id="CP026606">
    <property type="protein sequence ID" value="AVB76139.1"/>
    <property type="molecule type" value="Genomic_DNA"/>
</dbReference>
<dbReference type="InterPro" id="IPR036588">
    <property type="entry name" value="CobH/CbiC_sf"/>
</dbReference>
<dbReference type="KEGG" id="mmad:MMJJ_07280"/>
<organism evidence="6 9">
    <name type="scientific">Methanococcus maripaludis</name>
    <name type="common">Methanococcus deltae</name>
    <dbReference type="NCBI Taxonomy" id="39152"/>
    <lineage>
        <taxon>Archaea</taxon>
        <taxon>Methanobacteriati</taxon>
        <taxon>Methanobacteriota</taxon>
        <taxon>Methanomada group</taxon>
        <taxon>Methanococci</taxon>
        <taxon>Methanococcales</taxon>
        <taxon>Methanococcaceae</taxon>
        <taxon>Methanococcus</taxon>
    </lineage>
</organism>